<proteinExistence type="inferred from homology"/>
<dbReference type="GO" id="GO:0031511">
    <property type="term" value="C:Mis6-Sim4 complex"/>
    <property type="evidence" value="ECO:0007669"/>
    <property type="project" value="TreeGrafter"/>
</dbReference>
<sequence length="236" mass="26497">MADANEEALVYAELQQELIELQREKRLLQQKLRRHRLQQSLSKKTATLDPSLQGPAAKEVVDAAATNAKRAKLSELQRAYRLGGCAVFAIDPVTVGVRFETSFEGTYYEEYFAVLVFNEEHFELSKHTLPGFLPLDRLRQHARTNLTTFLEDTSALLQAYVSRRQQLNALQEVVVSGEEVLTNPSCSCAEFLTMIEERLVKVRLTADDLDCAAFTSLTIHSTGMAHCFAFGNRVAV</sequence>
<evidence type="ECO:0000256" key="2">
    <source>
        <dbReference type="ARBA" id="ARBA00004584"/>
    </source>
</evidence>
<dbReference type="Proteomes" id="UP000007799">
    <property type="component" value="Unassembled WGS sequence"/>
</dbReference>
<feature type="coiled-coil region" evidence="7">
    <location>
        <begin position="4"/>
        <end position="38"/>
    </location>
</feature>
<dbReference type="CDD" id="cd23835">
    <property type="entry name" value="DRWD-N_CENP-O"/>
    <property type="match status" value="1"/>
</dbReference>
<evidence type="ECO:0000256" key="5">
    <source>
        <dbReference type="ARBA" id="ARBA00023242"/>
    </source>
</evidence>
<keyword evidence="7" id="KW-0175">Coiled coil</keyword>
<evidence type="ECO:0000256" key="7">
    <source>
        <dbReference type="SAM" id="Coils"/>
    </source>
</evidence>
<dbReference type="PANTHER" id="PTHR14582:SF1">
    <property type="entry name" value="CENTROMERE PROTEIN O"/>
    <property type="match status" value="1"/>
</dbReference>
<dbReference type="InParanoid" id="F2U1I6"/>
<evidence type="ECO:0000256" key="4">
    <source>
        <dbReference type="ARBA" id="ARBA00022454"/>
    </source>
</evidence>
<protein>
    <recommendedName>
        <fullName evidence="10">Centromere protein O</fullName>
    </recommendedName>
</protein>
<dbReference type="GeneID" id="16077286"/>
<dbReference type="GO" id="GO:0005634">
    <property type="term" value="C:nucleus"/>
    <property type="evidence" value="ECO:0007669"/>
    <property type="project" value="UniProtKB-SubCell"/>
</dbReference>
<dbReference type="RefSeq" id="XP_004996692.1">
    <property type="nucleotide sequence ID" value="XM_004996635.1"/>
</dbReference>
<dbReference type="EMBL" id="GL832959">
    <property type="protein sequence ID" value="EGD81488.1"/>
    <property type="molecule type" value="Genomic_DNA"/>
</dbReference>
<keyword evidence="9" id="KW-1185">Reference proteome</keyword>
<comment type="similarity">
    <text evidence="3">Belongs to the CENP-O/MCM21 family.</text>
</comment>
<name>F2U1I6_SALR5</name>
<evidence type="ECO:0008006" key="10">
    <source>
        <dbReference type="Google" id="ProtNLM"/>
    </source>
</evidence>
<evidence type="ECO:0000256" key="3">
    <source>
        <dbReference type="ARBA" id="ARBA00007321"/>
    </source>
</evidence>
<gene>
    <name evidence="8" type="ORF">PTSG_02205</name>
</gene>
<evidence type="ECO:0000313" key="9">
    <source>
        <dbReference type="Proteomes" id="UP000007799"/>
    </source>
</evidence>
<reference evidence="8" key="1">
    <citation type="submission" date="2009-08" db="EMBL/GenBank/DDBJ databases">
        <title>Annotation of Salpingoeca rosetta.</title>
        <authorList>
            <consortium name="The Broad Institute Genome Sequencing Platform"/>
            <person name="Russ C."/>
            <person name="Cuomo C."/>
            <person name="Burger G."/>
            <person name="Gray M.W."/>
            <person name="Holland P.W.H."/>
            <person name="King N."/>
            <person name="Lang F.B.F."/>
            <person name="Roger A.J."/>
            <person name="Ruiz-Trillo I."/>
            <person name="Young S.K."/>
            <person name="Zeng Q."/>
            <person name="Gargeya S."/>
            <person name="Alvarado L."/>
            <person name="Berlin A."/>
            <person name="Chapman S.B."/>
            <person name="Chen Z."/>
            <person name="Freedman E."/>
            <person name="Gellesch M."/>
            <person name="Goldberg J."/>
            <person name="Griggs A."/>
            <person name="Gujja S."/>
            <person name="Heilman E."/>
            <person name="Heiman D."/>
            <person name="Howarth C."/>
            <person name="Mehta T."/>
            <person name="Neiman D."/>
            <person name="Pearson M."/>
            <person name="Roberts A."/>
            <person name="Saif S."/>
            <person name="Shea T."/>
            <person name="Shenoy N."/>
            <person name="Sisk P."/>
            <person name="Stolte C."/>
            <person name="Sykes S."/>
            <person name="White J."/>
            <person name="Yandava C."/>
            <person name="Haas B."/>
            <person name="Nusbaum C."/>
            <person name="Birren B."/>
        </authorList>
    </citation>
    <scope>NUCLEOTIDE SEQUENCE</scope>
    <source>
        <strain evidence="8">ATCC 50818</strain>
    </source>
</reference>
<dbReference type="PANTHER" id="PTHR14582">
    <property type="entry name" value="INNER KINETOCHORE SUBUNIT MAL2"/>
    <property type="match status" value="1"/>
</dbReference>
<dbReference type="InterPro" id="IPR018464">
    <property type="entry name" value="CENP-O"/>
</dbReference>
<dbReference type="STRING" id="946362.F2U1I6"/>
<evidence type="ECO:0000256" key="6">
    <source>
        <dbReference type="ARBA" id="ARBA00023328"/>
    </source>
</evidence>
<dbReference type="KEGG" id="sre:PTSG_02205"/>
<evidence type="ECO:0000256" key="1">
    <source>
        <dbReference type="ARBA" id="ARBA00004123"/>
    </source>
</evidence>
<organism evidence="8 9">
    <name type="scientific">Salpingoeca rosetta (strain ATCC 50818 / BSB-021)</name>
    <dbReference type="NCBI Taxonomy" id="946362"/>
    <lineage>
        <taxon>Eukaryota</taxon>
        <taxon>Choanoflagellata</taxon>
        <taxon>Craspedida</taxon>
        <taxon>Salpingoecidae</taxon>
        <taxon>Salpingoeca</taxon>
    </lineage>
</organism>
<dbReference type="AlphaFoldDB" id="F2U1I6"/>
<keyword evidence="5" id="KW-0539">Nucleus</keyword>
<comment type="subcellular location">
    <subcellularLocation>
        <location evidence="2">Chromosome</location>
        <location evidence="2">Centromere</location>
    </subcellularLocation>
    <subcellularLocation>
        <location evidence="1">Nucleus</location>
    </subcellularLocation>
</comment>
<accession>F2U1I6</accession>
<keyword evidence="6" id="KW-0137">Centromere</keyword>
<evidence type="ECO:0000313" key="8">
    <source>
        <dbReference type="EMBL" id="EGD81488.1"/>
    </source>
</evidence>
<keyword evidence="4" id="KW-0158">Chromosome</keyword>
<dbReference type="OrthoDB" id="10050372at2759"/>
<dbReference type="Pfam" id="PF09496">
    <property type="entry name" value="CENP-O"/>
    <property type="match status" value="1"/>
</dbReference>
<dbReference type="eggNOG" id="ENOG502SCC4">
    <property type="taxonomic scope" value="Eukaryota"/>
</dbReference>